<name>A0A366HA90_9BACT</name>
<feature type="transmembrane region" description="Helical" evidence="1">
    <location>
        <begin position="36"/>
        <end position="54"/>
    </location>
</feature>
<proteinExistence type="predicted"/>
<evidence type="ECO:0000313" key="2">
    <source>
        <dbReference type="EMBL" id="RBP39125.1"/>
    </source>
</evidence>
<keyword evidence="1" id="KW-1133">Transmembrane helix</keyword>
<feature type="transmembrane region" description="Helical" evidence="1">
    <location>
        <begin position="91"/>
        <end position="110"/>
    </location>
</feature>
<dbReference type="AlphaFoldDB" id="A0A366HA90"/>
<dbReference type="EMBL" id="QNRR01000010">
    <property type="protein sequence ID" value="RBP39125.1"/>
    <property type="molecule type" value="Genomic_DNA"/>
</dbReference>
<evidence type="ECO:0000313" key="3">
    <source>
        <dbReference type="Proteomes" id="UP000253426"/>
    </source>
</evidence>
<reference evidence="2 3" key="1">
    <citation type="submission" date="2018-06" db="EMBL/GenBank/DDBJ databases">
        <title>Genomic Encyclopedia of Type Strains, Phase IV (KMG-IV): sequencing the most valuable type-strain genomes for metagenomic binning, comparative biology and taxonomic classification.</title>
        <authorList>
            <person name="Goeker M."/>
        </authorList>
    </citation>
    <scope>NUCLEOTIDE SEQUENCE [LARGE SCALE GENOMIC DNA]</scope>
    <source>
        <strain evidence="2 3">DSM 25532</strain>
    </source>
</reference>
<dbReference type="OrthoDB" id="713921at2"/>
<feature type="transmembrane region" description="Helical" evidence="1">
    <location>
        <begin position="60"/>
        <end position="79"/>
    </location>
</feature>
<keyword evidence="1" id="KW-0472">Membrane</keyword>
<keyword evidence="1" id="KW-0812">Transmembrane</keyword>
<gene>
    <name evidence="2" type="ORF">DES53_110149</name>
</gene>
<dbReference type="Proteomes" id="UP000253426">
    <property type="component" value="Unassembled WGS sequence"/>
</dbReference>
<sequence length="160" mass="17120">MSTLGIIHTVIGVIAVIAGIIALVRQFRITSKNGVGQVYIHSTVLTCLTGFGIYNLGGFGVPHVLGIITLLVLGAAWLAETKKTFGGKSALVETLCYTTTLFFHFIPGITETFTRFPLGAPVFASRESPALAGTIGVIFVIFLVIMVKQVKALKEPRRSL</sequence>
<feature type="transmembrane region" description="Helical" evidence="1">
    <location>
        <begin position="130"/>
        <end position="147"/>
    </location>
</feature>
<evidence type="ECO:0000256" key="1">
    <source>
        <dbReference type="SAM" id="Phobius"/>
    </source>
</evidence>
<comment type="caution">
    <text evidence="2">The sequence shown here is derived from an EMBL/GenBank/DDBJ whole genome shotgun (WGS) entry which is preliminary data.</text>
</comment>
<dbReference type="RefSeq" id="WP_113960889.1">
    <property type="nucleotide sequence ID" value="NZ_QNRR01000010.1"/>
</dbReference>
<accession>A0A366HA90</accession>
<keyword evidence="3" id="KW-1185">Reference proteome</keyword>
<protein>
    <submittedName>
        <fullName evidence="2">Uncharacterized protein</fullName>
    </submittedName>
</protein>
<feature type="transmembrane region" description="Helical" evidence="1">
    <location>
        <begin position="6"/>
        <end position="24"/>
    </location>
</feature>
<organism evidence="2 3">
    <name type="scientific">Roseimicrobium gellanilyticum</name>
    <dbReference type="NCBI Taxonomy" id="748857"/>
    <lineage>
        <taxon>Bacteria</taxon>
        <taxon>Pseudomonadati</taxon>
        <taxon>Verrucomicrobiota</taxon>
        <taxon>Verrucomicrobiia</taxon>
        <taxon>Verrucomicrobiales</taxon>
        <taxon>Verrucomicrobiaceae</taxon>
        <taxon>Roseimicrobium</taxon>
    </lineage>
</organism>